<reference evidence="1 2" key="1">
    <citation type="journal article" date="2020" name="IScience">
        <title>Genome Sequencing of the Endangered Kingdonia uniflora (Circaeasteraceae, Ranunculales) Reveals Potential Mechanisms of Evolutionary Specialization.</title>
        <authorList>
            <person name="Sun Y."/>
            <person name="Deng T."/>
            <person name="Zhang A."/>
            <person name="Moore M.J."/>
            <person name="Landis J.B."/>
            <person name="Lin N."/>
            <person name="Zhang H."/>
            <person name="Zhang X."/>
            <person name="Huang J."/>
            <person name="Zhang X."/>
            <person name="Sun H."/>
            <person name="Wang H."/>
        </authorList>
    </citation>
    <scope>NUCLEOTIDE SEQUENCE [LARGE SCALE GENOMIC DNA]</scope>
    <source>
        <strain evidence="1">TB1705</strain>
        <tissue evidence="1">Leaf</tissue>
    </source>
</reference>
<gene>
    <name evidence="1" type="ORF">GIB67_011091</name>
</gene>
<keyword evidence="2" id="KW-1185">Reference proteome</keyword>
<protein>
    <submittedName>
        <fullName evidence="1">Uncharacterized protein</fullName>
    </submittedName>
</protein>
<organism evidence="1 2">
    <name type="scientific">Kingdonia uniflora</name>
    <dbReference type="NCBI Taxonomy" id="39325"/>
    <lineage>
        <taxon>Eukaryota</taxon>
        <taxon>Viridiplantae</taxon>
        <taxon>Streptophyta</taxon>
        <taxon>Embryophyta</taxon>
        <taxon>Tracheophyta</taxon>
        <taxon>Spermatophyta</taxon>
        <taxon>Magnoliopsida</taxon>
        <taxon>Ranunculales</taxon>
        <taxon>Circaeasteraceae</taxon>
        <taxon>Kingdonia</taxon>
    </lineage>
</organism>
<dbReference type="Proteomes" id="UP000541444">
    <property type="component" value="Unassembled WGS sequence"/>
</dbReference>
<dbReference type="Gene3D" id="3.40.462.20">
    <property type="match status" value="1"/>
</dbReference>
<evidence type="ECO:0000313" key="1">
    <source>
        <dbReference type="EMBL" id="KAF6143132.1"/>
    </source>
</evidence>
<comment type="caution">
    <text evidence="1">The sequence shown here is derived from an EMBL/GenBank/DDBJ whole genome shotgun (WGS) entry which is preliminary data.</text>
</comment>
<dbReference type="EMBL" id="JACGCM010002220">
    <property type="protein sequence ID" value="KAF6143132.1"/>
    <property type="molecule type" value="Genomic_DNA"/>
</dbReference>
<evidence type="ECO:0000313" key="2">
    <source>
        <dbReference type="Proteomes" id="UP000541444"/>
    </source>
</evidence>
<accession>A0A7J7LKQ5</accession>
<proteinExistence type="predicted"/>
<dbReference type="OrthoDB" id="407275at2759"/>
<dbReference type="PANTHER" id="PTHR32448">
    <property type="entry name" value="OS08G0158400 PROTEIN"/>
    <property type="match status" value="1"/>
</dbReference>
<dbReference type="AlphaFoldDB" id="A0A7J7LKQ5"/>
<sequence length="86" mass="9811">MSEISESSIPFPHRLGNLYYMLWQEDRSSAAEKHVGSVQRLYMSPYVSSSPRAAYVNYKDLDLGVNEDLRTSYSKTKVWGGNIFQG</sequence>
<name>A0A7J7LKQ5_9MAGN</name>